<dbReference type="Pfam" id="PF00621">
    <property type="entry name" value="RhoGEF"/>
    <property type="match status" value="1"/>
</dbReference>
<sequence length="541" mass="61902">MLIFLFSLLVVILGGLFVKLSTSLKKSSSTADSKKTQNSDKNDTPQITTNKRESSDESFLVNKEEFQKVFKNVSSNFFKNISEQISKNKEVLNLMHNSAKMPSMKELISTIKGKSESNVVILAEEEQALTEIGDDEETVDIATTPIMSDDEEDEEDFRKSISTPIAQDDSPPSQETVLNKMNEKRKNILAEILSTEEYYVKGLLILDFVYKKQIEQKKIVDPKVLKTIFQDVDLVLNVNQQFLTELRKIYEKERNLERSLQDRKNNFSSLGELLNSYAHSFKLYSTYIAGYKKASAALSEEKKKNKKLTQFLDGLKQLLKDQGERITQLESYLVTPVQRIPRYRLLLEDLYKNTPNDDTAKGRLEEALELIKKIALYVNDAEVKVENIQVTSHMVHKLKLKGFIKPSRYLINYWAEENDSPIQCRANTSSKINNCELYIFSDIIVLHKRFDSFLTSKIELLLTRKGTKQSSKLIVKEVQINNGSKNGTNDLDINIKWIYENNSTKQLTFIAKSADDLKKLESSIRTAINGSSTNSISLFKK</sequence>
<evidence type="ECO:0000313" key="5">
    <source>
        <dbReference type="Proteomes" id="UP000006671"/>
    </source>
</evidence>
<dbReference type="InterPro" id="IPR051092">
    <property type="entry name" value="FYVE_RhoGEF_PH"/>
</dbReference>
<gene>
    <name evidence="4" type="ORF">NAEGRDRAFT_79982</name>
</gene>
<name>D2VHG2_NAEGR</name>
<keyword evidence="5" id="KW-1185">Reference proteome</keyword>
<dbReference type="eggNOG" id="KOG3522">
    <property type="taxonomic scope" value="Eukaryota"/>
</dbReference>
<dbReference type="PROSITE" id="PS50010">
    <property type="entry name" value="DH_2"/>
    <property type="match status" value="1"/>
</dbReference>
<feature type="region of interest" description="Disordered" evidence="1">
    <location>
        <begin position="28"/>
        <end position="56"/>
    </location>
</feature>
<feature type="signal peptide" evidence="2">
    <location>
        <begin position="1"/>
        <end position="23"/>
    </location>
</feature>
<dbReference type="CDD" id="cd00160">
    <property type="entry name" value="RhoGEF"/>
    <property type="match status" value="1"/>
</dbReference>
<dbReference type="InterPro" id="IPR001331">
    <property type="entry name" value="GDS_CDC24_CS"/>
</dbReference>
<dbReference type="SMART" id="SM00325">
    <property type="entry name" value="RhoGEF"/>
    <property type="match status" value="1"/>
</dbReference>
<dbReference type="InterPro" id="IPR035899">
    <property type="entry name" value="DBL_dom_sf"/>
</dbReference>
<evidence type="ECO:0000256" key="2">
    <source>
        <dbReference type="SAM" id="SignalP"/>
    </source>
</evidence>
<dbReference type="OMA" id="STEEYYV"/>
<dbReference type="RefSeq" id="XP_002676326.1">
    <property type="nucleotide sequence ID" value="XM_002676280.1"/>
</dbReference>
<organism evidence="5">
    <name type="scientific">Naegleria gruberi</name>
    <name type="common">Amoeba</name>
    <dbReference type="NCBI Taxonomy" id="5762"/>
    <lineage>
        <taxon>Eukaryota</taxon>
        <taxon>Discoba</taxon>
        <taxon>Heterolobosea</taxon>
        <taxon>Tetramitia</taxon>
        <taxon>Eutetramitia</taxon>
        <taxon>Vahlkampfiidae</taxon>
        <taxon>Naegleria</taxon>
    </lineage>
</organism>
<evidence type="ECO:0000256" key="1">
    <source>
        <dbReference type="SAM" id="MobiDB-lite"/>
    </source>
</evidence>
<keyword evidence="2" id="KW-0732">Signal</keyword>
<dbReference type="Proteomes" id="UP000006671">
    <property type="component" value="Unassembled WGS sequence"/>
</dbReference>
<proteinExistence type="predicted"/>
<feature type="chain" id="PRO_5003038185" evidence="2">
    <location>
        <begin position="24"/>
        <end position="541"/>
    </location>
</feature>
<dbReference type="OrthoDB" id="660555at2759"/>
<dbReference type="KEGG" id="ngr:NAEGRDRAFT_79982"/>
<dbReference type="PANTHER" id="PTHR12673">
    <property type="entry name" value="FACIOGENITAL DYSPLASIA PROTEIN"/>
    <property type="match status" value="1"/>
</dbReference>
<feature type="domain" description="DH" evidence="3">
    <location>
        <begin position="184"/>
        <end position="381"/>
    </location>
</feature>
<evidence type="ECO:0000313" key="4">
    <source>
        <dbReference type="EMBL" id="EFC43582.1"/>
    </source>
</evidence>
<dbReference type="SUPFAM" id="SSF48065">
    <property type="entry name" value="DBL homology domain (DH-domain)"/>
    <property type="match status" value="1"/>
</dbReference>
<dbReference type="Gene3D" id="1.20.900.10">
    <property type="entry name" value="Dbl homology (DH) domain"/>
    <property type="match status" value="1"/>
</dbReference>
<feature type="compositionally biased region" description="Basic and acidic residues" evidence="1">
    <location>
        <begin position="32"/>
        <end position="43"/>
    </location>
</feature>
<dbReference type="InterPro" id="IPR000219">
    <property type="entry name" value="DH_dom"/>
</dbReference>
<dbReference type="GO" id="GO:0035556">
    <property type="term" value="P:intracellular signal transduction"/>
    <property type="evidence" value="ECO:0007669"/>
    <property type="project" value="InterPro"/>
</dbReference>
<dbReference type="AlphaFoldDB" id="D2VHG2"/>
<dbReference type="GO" id="GO:0005737">
    <property type="term" value="C:cytoplasm"/>
    <property type="evidence" value="ECO:0007669"/>
    <property type="project" value="TreeGrafter"/>
</dbReference>
<protein>
    <submittedName>
        <fullName evidence="4">RhoGEF domain-containing protein</fullName>
    </submittedName>
</protein>
<dbReference type="PROSITE" id="PS00741">
    <property type="entry name" value="DH_1"/>
    <property type="match status" value="1"/>
</dbReference>
<accession>D2VHG2</accession>
<dbReference type="GeneID" id="8862177"/>
<dbReference type="VEuPathDB" id="AmoebaDB:NAEGRDRAFT_79982"/>
<dbReference type="GO" id="GO:0005085">
    <property type="term" value="F:guanyl-nucleotide exchange factor activity"/>
    <property type="evidence" value="ECO:0007669"/>
    <property type="project" value="InterPro"/>
</dbReference>
<dbReference type="InParanoid" id="D2VHG2"/>
<evidence type="ECO:0000259" key="3">
    <source>
        <dbReference type="PROSITE" id="PS50010"/>
    </source>
</evidence>
<dbReference type="PANTHER" id="PTHR12673:SF159">
    <property type="entry name" value="LD03170P"/>
    <property type="match status" value="1"/>
</dbReference>
<dbReference type="EMBL" id="GG738872">
    <property type="protein sequence ID" value="EFC43582.1"/>
    <property type="molecule type" value="Genomic_DNA"/>
</dbReference>
<reference evidence="4 5" key="1">
    <citation type="journal article" date="2010" name="Cell">
        <title>The genome of Naegleria gruberi illuminates early eukaryotic versatility.</title>
        <authorList>
            <person name="Fritz-Laylin L.K."/>
            <person name="Prochnik S.E."/>
            <person name="Ginger M.L."/>
            <person name="Dacks J.B."/>
            <person name="Carpenter M.L."/>
            <person name="Field M.C."/>
            <person name="Kuo A."/>
            <person name="Paredez A."/>
            <person name="Chapman J."/>
            <person name="Pham J."/>
            <person name="Shu S."/>
            <person name="Neupane R."/>
            <person name="Cipriano M."/>
            <person name="Mancuso J."/>
            <person name="Tu H."/>
            <person name="Salamov A."/>
            <person name="Lindquist E."/>
            <person name="Shapiro H."/>
            <person name="Lucas S."/>
            <person name="Grigoriev I.V."/>
            <person name="Cande W.Z."/>
            <person name="Fulton C."/>
            <person name="Rokhsar D.S."/>
            <person name="Dawson S.C."/>
        </authorList>
    </citation>
    <scope>NUCLEOTIDE SEQUENCE [LARGE SCALE GENOMIC DNA]</scope>
    <source>
        <strain evidence="4 5">NEG-M</strain>
    </source>
</reference>